<dbReference type="SUPFAM" id="SSF54523">
    <property type="entry name" value="Pili subunits"/>
    <property type="match status" value="1"/>
</dbReference>
<dbReference type="InterPro" id="IPR012902">
    <property type="entry name" value="N_methyl_site"/>
</dbReference>
<dbReference type="Pfam" id="PF12019">
    <property type="entry name" value="GspH"/>
    <property type="match status" value="1"/>
</dbReference>
<evidence type="ECO:0000313" key="13">
    <source>
        <dbReference type="EMBL" id="APZ54043.1"/>
    </source>
</evidence>
<evidence type="ECO:0000256" key="3">
    <source>
        <dbReference type="ARBA" id="ARBA00022475"/>
    </source>
</evidence>
<evidence type="ECO:0000256" key="1">
    <source>
        <dbReference type="ARBA" id="ARBA00004377"/>
    </source>
</evidence>
<evidence type="ECO:0000256" key="6">
    <source>
        <dbReference type="ARBA" id="ARBA00022692"/>
    </source>
</evidence>
<keyword evidence="8 11" id="KW-0472">Membrane</keyword>
<keyword evidence="14" id="KW-1185">Reference proteome</keyword>
<feature type="domain" description="General secretion pathway GspH" evidence="12">
    <location>
        <begin position="49"/>
        <end position="142"/>
    </location>
</feature>
<keyword evidence="3" id="KW-1003">Cell membrane</keyword>
<name>A0A1P8UXB5_9RHOB</name>
<organism evidence="13 14">
    <name type="scientific">Salipiger abyssi</name>
    <dbReference type="NCBI Taxonomy" id="1250539"/>
    <lineage>
        <taxon>Bacteria</taxon>
        <taxon>Pseudomonadati</taxon>
        <taxon>Pseudomonadota</taxon>
        <taxon>Alphaproteobacteria</taxon>
        <taxon>Rhodobacterales</taxon>
        <taxon>Roseobacteraceae</taxon>
        <taxon>Salipiger</taxon>
    </lineage>
</organism>
<gene>
    <name evidence="13" type="ORF">Ga0080574_TMP3709</name>
</gene>
<dbReference type="RefSeq" id="WP_076703190.1">
    <property type="nucleotide sequence ID" value="NZ_CP015093.1"/>
</dbReference>
<reference evidence="13 14" key="1">
    <citation type="submission" date="2016-04" db="EMBL/GenBank/DDBJ databases">
        <title>Deep-sea bacteria in the southern Pacific.</title>
        <authorList>
            <person name="Tang K."/>
        </authorList>
    </citation>
    <scope>NUCLEOTIDE SEQUENCE [LARGE SCALE GENOMIC DNA]</scope>
    <source>
        <strain evidence="13 14">JLT2014</strain>
    </source>
</reference>
<evidence type="ECO:0000256" key="4">
    <source>
        <dbReference type="ARBA" id="ARBA00022481"/>
    </source>
</evidence>
<dbReference type="Pfam" id="PF07963">
    <property type="entry name" value="N_methyl"/>
    <property type="match status" value="1"/>
</dbReference>
<evidence type="ECO:0000259" key="12">
    <source>
        <dbReference type="Pfam" id="PF12019"/>
    </source>
</evidence>
<dbReference type="KEGG" id="paby:Ga0080574_TMP3709"/>
<keyword evidence="5" id="KW-0997">Cell inner membrane</keyword>
<keyword evidence="4" id="KW-0488">Methylation</keyword>
<dbReference type="GO" id="GO:0005886">
    <property type="term" value="C:plasma membrane"/>
    <property type="evidence" value="ECO:0007669"/>
    <property type="project" value="UniProtKB-SubCell"/>
</dbReference>
<evidence type="ECO:0000256" key="2">
    <source>
        <dbReference type="ARBA" id="ARBA00021549"/>
    </source>
</evidence>
<dbReference type="EMBL" id="CP015093">
    <property type="protein sequence ID" value="APZ54043.1"/>
    <property type="molecule type" value="Genomic_DNA"/>
</dbReference>
<comment type="subcellular location">
    <subcellularLocation>
        <location evidence="1">Cell inner membrane</location>
        <topology evidence="1">Single-pass membrane protein</topology>
    </subcellularLocation>
</comment>
<dbReference type="Proteomes" id="UP000187059">
    <property type="component" value="Chromosome"/>
</dbReference>
<keyword evidence="7 11" id="KW-1133">Transmembrane helix</keyword>
<sequence length="156" mass="16453">MTDTLPRHDARGFTLIELLVVVAILSVLAIGVGLGVTRTGTGAPSDLSRFQTMAERARSLAITSRQSQGLWVDTSGLTAGRRRADGWEKTGTAQAWRGEVRLAATALSGGPAETEPPQIVFLATGTGSAYEIVFSGTGPRTRCTTDGWTELACETD</sequence>
<protein>
    <recommendedName>
        <fullName evidence="2">Type II secretion system protein H</fullName>
    </recommendedName>
    <alternativeName>
        <fullName evidence="10">General secretion pathway protein H</fullName>
    </alternativeName>
</protein>
<proteinExistence type="inferred from homology"/>
<feature type="transmembrane region" description="Helical" evidence="11">
    <location>
        <begin position="12"/>
        <end position="36"/>
    </location>
</feature>
<evidence type="ECO:0000256" key="10">
    <source>
        <dbReference type="ARBA" id="ARBA00030775"/>
    </source>
</evidence>
<accession>A0A1P8UXB5</accession>
<evidence type="ECO:0000256" key="9">
    <source>
        <dbReference type="ARBA" id="ARBA00025772"/>
    </source>
</evidence>
<dbReference type="InterPro" id="IPR045584">
    <property type="entry name" value="Pilin-like"/>
</dbReference>
<dbReference type="NCBIfam" id="TIGR02532">
    <property type="entry name" value="IV_pilin_GFxxxE"/>
    <property type="match status" value="1"/>
</dbReference>
<dbReference type="GO" id="GO:0015628">
    <property type="term" value="P:protein secretion by the type II secretion system"/>
    <property type="evidence" value="ECO:0007669"/>
    <property type="project" value="InterPro"/>
</dbReference>
<dbReference type="GO" id="GO:0015627">
    <property type="term" value="C:type II protein secretion system complex"/>
    <property type="evidence" value="ECO:0007669"/>
    <property type="project" value="InterPro"/>
</dbReference>
<dbReference type="InterPro" id="IPR022346">
    <property type="entry name" value="T2SS_GspH"/>
</dbReference>
<evidence type="ECO:0000256" key="5">
    <source>
        <dbReference type="ARBA" id="ARBA00022519"/>
    </source>
</evidence>
<evidence type="ECO:0000256" key="7">
    <source>
        <dbReference type="ARBA" id="ARBA00022989"/>
    </source>
</evidence>
<comment type="similarity">
    <text evidence="9">Belongs to the GSP H family.</text>
</comment>
<dbReference type="Gene3D" id="3.55.40.10">
    <property type="entry name" value="minor pseudopilin epsh domain"/>
    <property type="match status" value="1"/>
</dbReference>
<evidence type="ECO:0000256" key="11">
    <source>
        <dbReference type="SAM" id="Phobius"/>
    </source>
</evidence>
<evidence type="ECO:0000313" key="14">
    <source>
        <dbReference type="Proteomes" id="UP000187059"/>
    </source>
</evidence>
<dbReference type="PROSITE" id="PS00409">
    <property type="entry name" value="PROKAR_NTER_METHYL"/>
    <property type="match status" value="1"/>
</dbReference>
<evidence type="ECO:0000256" key="8">
    <source>
        <dbReference type="ARBA" id="ARBA00023136"/>
    </source>
</evidence>
<dbReference type="AlphaFoldDB" id="A0A1P8UXB5"/>
<dbReference type="STRING" id="1250539.Ga0080574_TMP3709"/>
<keyword evidence="6 11" id="KW-0812">Transmembrane</keyword>